<evidence type="ECO:0000259" key="4">
    <source>
        <dbReference type="Pfam" id="PF13407"/>
    </source>
</evidence>
<keyword evidence="3" id="KW-0732">Signal</keyword>
<sequence>MHMEKRQPSDQLSRRDFLRITAGALAATGISIFLPGCGPAGAPAVATPAGVVAGMVDTSKFKKDPPWNVGRAGAGDVNAWMVMLSQHYEYGIKEKYKDLFANYYVTAANFDPSKQISDVEDLLSKDIDLLFIEPAAEAPLTAVVEKAADRGIPVVLVSTRVNTDKYTTWISRNNVQVGFMYADYIGRKLNGKGGVVLLMGFAGSSYAEDVLRGVRQGLSKYPEMKELAMANANWSPTDAKKAMEAFIQAHPQIDGVISDGGQMALGAVDALLDAKRSIPPITADGWNGWLRRAKELNLEFFAVSGDQAMSLTAVDQAVKILRGEPIAKNVEYPVVTFEQDQIDKYYRPDLNDQYWAPHQLPEEWVQRVYKA</sequence>
<feature type="domain" description="Periplasmic binding protein" evidence="4">
    <location>
        <begin position="89"/>
        <end position="324"/>
    </location>
</feature>
<dbReference type="EMBL" id="AP011757">
    <property type="protein sequence ID" value="BAL56769.1"/>
    <property type="molecule type" value="Genomic_DNA"/>
</dbReference>
<evidence type="ECO:0000256" key="3">
    <source>
        <dbReference type="ARBA" id="ARBA00022729"/>
    </source>
</evidence>
<organism evidence="5">
    <name type="scientific">uncultured prokaryote</name>
    <dbReference type="NCBI Taxonomy" id="198431"/>
    <lineage>
        <taxon>unclassified sequences</taxon>
        <taxon>environmental samples</taxon>
    </lineage>
</organism>
<dbReference type="SUPFAM" id="SSF53822">
    <property type="entry name" value="Periplasmic binding protein-like I"/>
    <property type="match status" value="1"/>
</dbReference>
<dbReference type="InterPro" id="IPR006311">
    <property type="entry name" value="TAT_signal"/>
</dbReference>
<proteinExistence type="inferred from homology"/>
<dbReference type="PROSITE" id="PS51318">
    <property type="entry name" value="TAT"/>
    <property type="match status" value="1"/>
</dbReference>
<dbReference type="InterPro" id="IPR028082">
    <property type="entry name" value="Peripla_BP_I"/>
</dbReference>
<dbReference type="InterPro" id="IPR025997">
    <property type="entry name" value="SBP_2_dom"/>
</dbReference>
<dbReference type="PANTHER" id="PTHR46847:SF1">
    <property type="entry name" value="D-ALLOSE-BINDING PERIPLASMIC PROTEIN-RELATED"/>
    <property type="match status" value="1"/>
</dbReference>
<evidence type="ECO:0000256" key="2">
    <source>
        <dbReference type="ARBA" id="ARBA00007639"/>
    </source>
</evidence>
<comment type="subcellular location">
    <subcellularLocation>
        <location evidence="1">Cell envelope</location>
    </subcellularLocation>
</comment>
<protein>
    <submittedName>
        <fullName evidence="5">Simple sugar transport system substrate-binding protein</fullName>
    </submittedName>
</protein>
<reference evidence="5" key="2">
    <citation type="journal article" date="2012" name="PLoS ONE">
        <title>A Deeply Branching Thermophilic Bacterium with an Ancient Acetyl-CoA Pathway Dominates a Subsurface Ecosystem.</title>
        <authorList>
            <person name="Takami H."/>
            <person name="Noguchi H."/>
            <person name="Takaki Y."/>
            <person name="Uchiyama I."/>
            <person name="Toyoda A."/>
            <person name="Nishi S."/>
            <person name="Chee G.-J."/>
            <person name="Arai W."/>
            <person name="Nunoura T."/>
            <person name="Itoh T."/>
            <person name="Hattori M."/>
            <person name="Takai K."/>
        </authorList>
    </citation>
    <scope>NUCLEOTIDE SEQUENCE</scope>
</reference>
<comment type="similarity">
    <text evidence="2">Belongs to the bacterial solute-binding protein 2 family.</text>
</comment>
<name>H5SKT3_9ZZZZ</name>
<dbReference type="Pfam" id="PF13407">
    <property type="entry name" value="Peripla_BP_4"/>
    <property type="match status" value="1"/>
</dbReference>
<gene>
    <name evidence="5" type="ORF">HGMM_F42G03C32</name>
</gene>
<dbReference type="PANTHER" id="PTHR46847">
    <property type="entry name" value="D-ALLOSE-BINDING PERIPLASMIC PROTEIN-RELATED"/>
    <property type="match status" value="1"/>
</dbReference>
<keyword evidence="5" id="KW-0762">Sugar transport</keyword>
<accession>H5SKT3</accession>
<dbReference type="GO" id="GO:0030246">
    <property type="term" value="F:carbohydrate binding"/>
    <property type="evidence" value="ECO:0007669"/>
    <property type="project" value="UniProtKB-ARBA"/>
</dbReference>
<evidence type="ECO:0000313" key="5">
    <source>
        <dbReference type="EMBL" id="BAL56769.1"/>
    </source>
</evidence>
<evidence type="ECO:0000256" key="1">
    <source>
        <dbReference type="ARBA" id="ARBA00004196"/>
    </source>
</evidence>
<dbReference type="AlphaFoldDB" id="H5SKT3"/>
<dbReference type="Gene3D" id="3.40.50.2300">
    <property type="match status" value="2"/>
</dbReference>
<keyword evidence="5" id="KW-0813">Transport</keyword>
<reference evidence="5" key="1">
    <citation type="journal article" date="2005" name="Environ. Microbiol.">
        <title>Genetic and functional properties of uncultivated thermophilic crenarchaeotes from a subsurface gold mine as revealed by analysis of genome fragments.</title>
        <authorList>
            <person name="Nunoura T."/>
            <person name="Hirayama H."/>
            <person name="Takami H."/>
            <person name="Oida H."/>
            <person name="Nishi S."/>
            <person name="Shimamura S."/>
            <person name="Suzuki Y."/>
            <person name="Inagaki F."/>
            <person name="Takai K."/>
            <person name="Nealson K.H."/>
            <person name="Horikoshi K."/>
        </authorList>
    </citation>
    <scope>NUCLEOTIDE SEQUENCE</scope>
</reference>